<dbReference type="EMBL" id="FTOT01000002">
    <property type="protein sequence ID" value="SIS74915.1"/>
    <property type="molecule type" value="Genomic_DNA"/>
</dbReference>
<gene>
    <name evidence="1" type="ORF">SAMN05421774_10221</name>
</gene>
<dbReference type="Proteomes" id="UP000186141">
    <property type="component" value="Unassembled WGS sequence"/>
</dbReference>
<protein>
    <submittedName>
        <fullName evidence="1">Uncharacterized protein</fullName>
    </submittedName>
</protein>
<organism evidence="1 2">
    <name type="scientific">Gemmobacter megaterium</name>
    <dbReference type="NCBI Taxonomy" id="1086013"/>
    <lineage>
        <taxon>Bacteria</taxon>
        <taxon>Pseudomonadati</taxon>
        <taxon>Pseudomonadota</taxon>
        <taxon>Alphaproteobacteria</taxon>
        <taxon>Rhodobacterales</taxon>
        <taxon>Paracoccaceae</taxon>
        <taxon>Gemmobacter</taxon>
    </lineage>
</organism>
<name>A0A1N7LM40_9RHOB</name>
<dbReference type="RefSeq" id="WP_229740467.1">
    <property type="nucleotide sequence ID" value="NZ_BMEH01000002.1"/>
</dbReference>
<evidence type="ECO:0000313" key="1">
    <source>
        <dbReference type="EMBL" id="SIS74915.1"/>
    </source>
</evidence>
<keyword evidence="2" id="KW-1185">Reference proteome</keyword>
<dbReference type="AlphaFoldDB" id="A0A1N7LM40"/>
<reference evidence="1 2" key="1">
    <citation type="submission" date="2017-01" db="EMBL/GenBank/DDBJ databases">
        <authorList>
            <person name="Mah S.A."/>
            <person name="Swanson W.J."/>
            <person name="Moy G.W."/>
            <person name="Vacquier V.D."/>
        </authorList>
    </citation>
    <scope>NUCLEOTIDE SEQUENCE [LARGE SCALE GENOMIC DNA]</scope>
    <source>
        <strain evidence="1 2">DSM 26375</strain>
    </source>
</reference>
<sequence length="115" mass="12455">MFLILRHRTGWEAAARWLADRVTARLALIPGLAARNAAMIDLFARHGGDSGLERLHGIPVAFACNDAQPVPLTLITEYPDETLTGPAFRIAHEVQMQAVLAAYGAAQQMPLPPMA</sequence>
<accession>A0A1N7LM40</accession>
<dbReference type="STRING" id="1086013.SAMN05421774_10221"/>
<evidence type="ECO:0000313" key="2">
    <source>
        <dbReference type="Proteomes" id="UP000186141"/>
    </source>
</evidence>
<proteinExistence type="predicted"/>